<dbReference type="InterPro" id="IPR017946">
    <property type="entry name" value="PLC-like_Pdiesterase_TIM-brl"/>
</dbReference>
<feature type="transmembrane region" description="Helical" evidence="1">
    <location>
        <begin position="197"/>
        <end position="225"/>
    </location>
</feature>
<feature type="transmembrane region" description="Helical" evidence="1">
    <location>
        <begin position="252"/>
        <end position="273"/>
    </location>
</feature>
<dbReference type="GO" id="GO:0008081">
    <property type="term" value="F:phosphoric diester hydrolase activity"/>
    <property type="evidence" value="ECO:0007669"/>
    <property type="project" value="InterPro"/>
</dbReference>
<dbReference type="Pfam" id="PF10110">
    <property type="entry name" value="GPDPase_memb"/>
    <property type="match status" value="1"/>
</dbReference>
<dbReference type="Gene3D" id="3.20.20.190">
    <property type="entry name" value="Phosphatidylinositol (PI) phosphodiesterase"/>
    <property type="match status" value="1"/>
</dbReference>
<gene>
    <name evidence="3" type="ORF">FC32_GL000879</name>
</gene>
<name>A0A0R1TYG4_9LACO</name>
<dbReference type="PANTHER" id="PTHR46211:SF8">
    <property type="entry name" value="PHOSPHODIESTERASE"/>
    <property type="match status" value="1"/>
</dbReference>
<keyword evidence="4" id="KW-1185">Reference proteome</keyword>
<feature type="transmembrane region" description="Helical" evidence="1">
    <location>
        <begin position="151"/>
        <end position="174"/>
    </location>
</feature>
<protein>
    <submittedName>
        <fullName evidence="3">Glycerophosphoryl diester phosphodiesterase</fullName>
    </submittedName>
</protein>
<dbReference type="EMBL" id="AZFT01000053">
    <property type="protein sequence ID" value="KRL83621.1"/>
    <property type="molecule type" value="Genomic_DNA"/>
</dbReference>
<proteinExistence type="predicted"/>
<feature type="transmembrane region" description="Helical" evidence="1">
    <location>
        <begin position="338"/>
        <end position="356"/>
    </location>
</feature>
<evidence type="ECO:0000259" key="2">
    <source>
        <dbReference type="PROSITE" id="PS51704"/>
    </source>
</evidence>
<dbReference type="Proteomes" id="UP000051324">
    <property type="component" value="Unassembled WGS sequence"/>
</dbReference>
<dbReference type="SUPFAM" id="SSF51695">
    <property type="entry name" value="PLC-like phosphodiesterases"/>
    <property type="match status" value="1"/>
</dbReference>
<evidence type="ECO:0000256" key="1">
    <source>
        <dbReference type="SAM" id="Phobius"/>
    </source>
</evidence>
<organism evidence="3 4">
    <name type="scientific">Ligilactobacillus apodemi DSM 16634 = JCM 16172</name>
    <dbReference type="NCBI Taxonomy" id="1423724"/>
    <lineage>
        <taxon>Bacteria</taxon>
        <taxon>Bacillati</taxon>
        <taxon>Bacillota</taxon>
        <taxon>Bacilli</taxon>
        <taxon>Lactobacillales</taxon>
        <taxon>Lactobacillaceae</taxon>
        <taxon>Ligilactobacillus</taxon>
    </lineage>
</organism>
<accession>A0A0R1TYG4</accession>
<keyword evidence="1" id="KW-0812">Transmembrane</keyword>
<sequence length="613" mass="69977">MLNFGKLALDLIRRYPVKYNQNLKTGVLLFMNSLRNLKHASLEFFSHAKEYLTLFLVIDLVIEFGLVPLFGQFASFLLTQSAIPYLSYTNFLTIITQHPITALLLFSELCLLIYCVFLQFYVFLFGIVRIKQGNFSLKGLAIDLRQAIRAPRITSFIFFSVYFLLIIPFSGIFFKSPLLSKVVIPKFILEFLLQKPLYLSLIATFYLLVFILSIRMLFVLPLMFFQKLSLRQALTTSFSMTKKRFFFFCRKILLLASVSTVIYLTFFGLLYGLQYLLDRSPAWLAFLGATLNLSLLQVGNLAISIWSTVIFGTTMILPKINVPTVAVVKQKSWRFTKPLIGFSLILFLLSNAFYFADTRYKLPLIISHRGVNNENGVQNTLPALKKTAALKPDFIEIDIQETKDQQFVVMHDTNLENLAGINVSPQELTLAELTKITVAENGHQAKIASFDAYLAKAKAYKQKLLIEIKTTPNDSPNMLTDFAKKYGKMIQARHHQVQSLDYNVVTQIKKYDTTIPVYYTLPYNFIFPHTPANGYSMEQSTLNDSFVTQAKLASKQVYSWTPNTEDEFTSAMFLNVDGVITDNVSGVKEFYRSLTQDASYAKRLLDYTALLPN</sequence>
<dbReference type="STRING" id="1423724.FC32_GL000879"/>
<feature type="transmembrane region" description="Helical" evidence="1">
    <location>
        <begin position="293"/>
        <end position="317"/>
    </location>
</feature>
<dbReference type="AlphaFoldDB" id="A0A0R1TYG4"/>
<evidence type="ECO:0000313" key="3">
    <source>
        <dbReference type="EMBL" id="KRL83621.1"/>
    </source>
</evidence>
<feature type="domain" description="GP-PDE" evidence="2">
    <location>
        <begin position="363"/>
        <end position="591"/>
    </location>
</feature>
<dbReference type="CDD" id="cd08579">
    <property type="entry name" value="GDPD_memb_like"/>
    <property type="match status" value="1"/>
</dbReference>
<evidence type="ECO:0000313" key="4">
    <source>
        <dbReference type="Proteomes" id="UP000051324"/>
    </source>
</evidence>
<keyword evidence="1" id="KW-0472">Membrane</keyword>
<dbReference type="InterPro" id="IPR018476">
    <property type="entry name" value="GlyceroP-diester-Pdiesterase_M"/>
</dbReference>
<feature type="transmembrane region" description="Helical" evidence="1">
    <location>
        <begin position="51"/>
        <end position="78"/>
    </location>
</feature>
<feature type="transmembrane region" description="Helical" evidence="1">
    <location>
        <begin position="111"/>
        <end position="130"/>
    </location>
</feature>
<dbReference type="PANTHER" id="PTHR46211">
    <property type="entry name" value="GLYCEROPHOSPHORYL DIESTER PHOSPHODIESTERASE"/>
    <property type="match status" value="1"/>
</dbReference>
<dbReference type="GO" id="GO:0006629">
    <property type="term" value="P:lipid metabolic process"/>
    <property type="evidence" value="ECO:0007669"/>
    <property type="project" value="InterPro"/>
</dbReference>
<dbReference type="Pfam" id="PF03009">
    <property type="entry name" value="GDPD"/>
    <property type="match status" value="1"/>
</dbReference>
<dbReference type="InterPro" id="IPR030395">
    <property type="entry name" value="GP_PDE_dom"/>
</dbReference>
<dbReference type="PROSITE" id="PS51704">
    <property type="entry name" value="GP_PDE"/>
    <property type="match status" value="1"/>
</dbReference>
<keyword evidence="1" id="KW-1133">Transmembrane helix</keyword>
<dbReference type="eggNOG" id="COG0584">
    <property type="taxonomic scope" value="Bacteria"/>
</dbReference>
<reference evidence="3 4" key="1">
    <citation type="journal article" date="2015" name="Genome Announc.">
        <title>Expanding the biotechnology potential of lactobacilli through comparative genomics of 213 strains and associated genera.</title>
        <authorList>
            <person name="Sun Z."/>
            <person name="Harris H.M."/>
            <person name="McCann A."/>
            <person name="Guo C."/>
            <person name="Argimon S."/>
            <person name="Zhang W."/>
            <person name="Yang X."/>
            <person name="Jeffery I.B."/>
            <person name="Cooney J.C."/>
            <person name="Kagawa T.F."/>
            <person name="Liu W."/>
            <person name="Song Y."/>
            <person name="Salvetti E."/>
            <person name="Wrobel A."/>
            <person name="Rasinkangas P."/>
            <person name="Parkhill J."/>
            <person name="Rea M.C."/>
            <person name="O'Sullivan O."/>
            <person name="Ritari J."/>
            <person name="Douillard F.P."/>
            <person name="Paul Ross R."/>
            <person name="Yang R."/>
            <person name="Briner A.E."/>
            <person name="Felis G.E."/>
            <person name="de Vos W.M."/>
            <person name="Barrangou R."/>
            <person name="Klaenhammer T.R."/>
            <person name="Caufield P.W."/>
            <person name="Cui Y."/>
            <person name="Zhang H."/>
            <person name="O'Toole P.W."/>
        </authorList>
    </citation>
    <scope>NUCLEOTIDE SEQUENCE [LARGE SCALE GENOMIC DNA]</scope>
    <source>
        <strain evidence="3 4">DSM 16634</strain>
    </source>
</reference>
<dbReference type="PATRIC" id="fig|1423724.4.peg.919"/>
<comment type="caution">
    <text evidence="3">The sequence shown here is derived from an EMBL/GenBank/DDBJ whole genome shotgun (WGS) entry which is preliminary data.</text>
</comment>